<feature type="transmembrane region" description="Helical" evidence="6">
    <location>
        <begin position="432"/>
        <end position="452"/>
    </location>
</feature>
<feature type="transmembrane region" description="Helical" evidence="6">
    <location>
        <begin position="349"/>
        <end position="366"/>
    </location>
</feature>
<feature type="transmembrane region" description="Helical" evidence="6">
    <location>
        <begin position="406"/>
        <end position="426"/>
    </location>
</feature>
<keyword evidence="4 6" id="KW-1133">Transmembrane helix</keyword>
<accession>A0A1I3FY32</accession>
<evidence type="ECO:0000256" key="5">
    <source>
        <dbReference type="ARBA" id="ARBA00023136"/>
    </source>
</evidence>
<feature type="transmembrane region" description="Helical" evidence="6">
    <location>
        <begin position="188"/>
        <end position="207"/>
    </location>
</feature>
<organism evidence="7 8">
    <name type="scientific">Parapedobacter indicus</name>
    <dbReference type="NCBI Taxonomy" id="1477437"/>
    <lineage>
        <taxon>Bacteria</taxon>
        <taxon>Pseudomonadati</taxon>
        <taxon>Bacteroidota</taxon>
        <taxon>Sphingobacteriia</taxon>
        <taxon>Sphingobacteriales</taxon>
        <taxon>Sphingobacteriaceae</taxon>
        <taxon>Parapedobacter</taxon>
    </lineage>
</organism>
<dbReference type="PANTHER" id="PTHR43702:SF3">
    <property type="entry name" value="PROTEIN TSGA"/>
    <property type="match status" value="1"/>
</dbReference>
<evidence type="ECO:0000256" key="3">
    <source>
        <dbReference type="ARBA" id="ARBA00022692"/>
    </source>
</evidence>
<dbReference type="Gene3D" id="1.20.1250.20">
    <property type="entry name" value="MFS general substrate transporter like domains"/>
    <property type="match status" value="2"/>
</dbReference>
<feature type="transmembrane region" description="Helical" evidence="6">
    <location>
        <begin position="47"/>
        <end position="70"/>
    </location>
</feature>
<evidence type="ECO:0000256" key="1">
    <source>
        <dbReference type="ARBA" id="ARBA00004429"/>
    </source>
</evidence>
<dbReference type="CDD" id="cd17394">
    <property type="entry name" value="MFS_FucP_like"/>
    <property type="match status" value="1"/>
</dbReference>
<sequence length="470" mass="50436">MTQPQDAKSNYSVSLATLTTLFFMWGFITCMNDILIPHLKALFQLNYFQAMLVQFAFFGAYFIGSVIYFAVSYFSGDPINKIGYKGGIIIGLLISALGCLLFYPAEQMAVYPMFLLALFTLGLGFTLLQISANPYVAILGPPEGASSRLNLAQAFNSLGTTIAPVLGGYLVFEFFAEGGEITPDATKIPYLIFGLLFVLLAVFVRMIKLPRFQAEEVGGGKLGALAFPQLRGGVLGIFFYVGAEVAIGSLIISFISQPDVMGLDEQVGKNYLALYWGGAMIGRFLGSISLNDRLNATKKMSYMVVAAIAVFLVIYSIVNLSFNQIATFLIFIVLNFVAFAIGKSVAARALMVFALVNIGLILATVLGTGSWAMWTLLAVGLFNSIMWSNIFTLAITGLGAHTSQGASLLVMGILGGALIPLLQGWLADTVGLKPSFVIPAVCYAYVAGYGLYCSRKLGKITQSEPVAGGH</sequence>
<feature type="transmembrane region" description="Helical" evidence="6">
    <location>
        <begin position="109"/>
        <end position="130"/>
    </location>
</feature>
<keyword evidence="2" id="KW-1003">Cell membrane</keyword>
<dbReference type="InterPro" id="IPR011701">
    <property type="entry name" value="MFS"/>
</dbReference>
<dbReference type="RefSeq" id="WP_245893107.1">
    <property type="nucleotide sequence ID" value="NZ_FOQO01000002.1"/>
</dbReference>
<evidence type="ECO:0000256" key="6">
    <source>
        <dbReference type="SAM" id="Phobius"/>
    </source>
</evidence>
<feature type="transmembrane region" description="Helical" evidence="6">
    <location>
        <begin position="82"/>
        <end position="103"/>
    </location>
</feature>
<feature type="transmembrane region" description="Helical" evidence="6">
    <location>
        <begin position="12"/>
        <end position="35"/>
    </location>
</feature>
<keyword evidence="5 6" id="KW-0472">Membrane</keyword>
<evidence type="ECO:0000256" key="2">
    <source>
        <dbReference type="ARBA" id="ARBA00022475"/>
    </source>
</evidence>
<reference evidence="7 8" key="1">
    <citation type="submission" date="2016-10" db="EMBL/GenBank/DDBJ databases">
        <authorList>
            <person name="de Groot N.N."/>
        </authorList>
    </citation>
    <scope>NUCLEOTIDE SEQUENCE [LARGE SCALE GENOMIC DNA]</scope>
    <source>
        <strain evidence="7 8">RK1</strain>
    </source>
</reference>
<dbReference type="Proteomes" id="UP000198670">
    <property type="component" value="Unassembled WGS sequence"/>
</dbReference>
<dbReference type="InterPro" id="IPR050375">
    <property type="entry name" value="MFS_TsgA-like"/>
</dbReference>
<dbReference type="GO" id="GO:0022857">
    <property type="term" value="F:transmembrane transporter activity"/>
    <property type="evidence" value="ECO:0007669"/>
    <property type="project" value="InterPro"/>
</dbReference>
<evidence type="ECO:0000256" key="4">
    <source>
        <dbReference type="ARBA" id="ARBA00022989"/>
    </source>
</evidence>
<comment type="subcellular location">
    <subcellularLocation>
        <location evidence="1">Cell inner membrane</location>
        <topology evidence="1">Multi-pass membrane protein</topology>
    </subcellularLocation>
</comment>
<gene>
    <name evidence="7" type="ORF">SAMN05444682_102550</name>
</gene>
<dbReference type="Pfam" id="PF07690">
    <property type="entry name" value="MFS_1"/>
    <property type="match status" value="1"/>
</dbReference>
<protein>
    <submittedName>
        <fullName evidence="7">MFS transporter, FHS family, L-fucose permease</fullName>
    </submittedName>
</protein>
<keyword evidence="3 6" id="KW-0812">Transmembrane</keyword>
<feature type="transmembrane region" description="Helical" evidence="6">
    <location>
        <begin position="271"/>
        <end position="288"/>
    </location>
</feature>
<dbReference type="PANTHER" id="PTHR43702">
    <property type="entry name" value="L-FUCOSE-PROTON SYMPORTER"/>
    <property type="match status" value="1"/>
</dbReference>
<dbReference type="InterPro" id="IPR036259">
    <property type="entry name" value="MFS_trans_sf"/>
</dbReference>
<evidence type="ECO:0000313" key="7">
    <source>
        <dbReference type="EMBL" id="SFI16077.1"/>
    </source>
</evidence>
<feature type="transmembrane region" description="Helical" evidence="6">
    <location>
        <begin position="237"/>
        <end position="256"/>
    </location>
</feature>
<evidence type="ECO:0000313" key="8">
    <source>
        <dbReference type="Proteomes" id="UP000198670"/>
    </source>
</evidence>
<feature type="transmembrane region" description="Helical" evidence="6">
    <location>
        <begin position="324"/>
        <end position="342"/>
    </location>
</feature>
<proteinExistence type="predicted"/>
<dbReference type="AlphaFoldDB" id="A0A1I3FY32"/>
<dbReference type="EMBL" id="FOQO01000002">
    <property type="protein sequence ID" value="SFI16077.1"/>
    <property type="molecule type" value="Genomic_DNA"/>
</dbReference>
<feature type="transmembrane region" description="Helical" evidence="6">
    <location>
        <begin position="151"/>
        <end position="176"/>
    </location>
</feature>
<dbReference type="GO" id="GO:0005886">
    <property type="term" value="C:plasma membrane"/>
    <property type="evidence" value="ECO:0007669"/>
    <property type="project" value="UniProtKB-SubCell"/>
</dbReference>
<dbReference type="SUPFAM" id="SSF103473">
    <property type="entry name" value="MFS general substrate transporter"/>
    <property type="match status" value="2"/>
</dbReference>
<feature type="transmembrane region" description="Helical" evidence="6">
    <location>
        <begin position="300"/>
        <end position="318"/>
    </location>
</feature>
<name>A0A1I3FY32_9SPHI</name>
<keyword evidence="8" id="KW-1185">Reference proteome</keyword>
<feature type="transmembrane region" description="Helical" evidence="6">
    <location>
        <begin position="372"/>
        <end position="394"/>
    </location>
</feature>